<dbReference type="GO" id="GO:0004190">
    <property type="term" value="F:aspartic-type endopeptidase activity"/>
    <property type="evidence" value="ECO:0007669"/>
    <property type="project" value="InterPro"/>
</dbReference>
<dbReference type="InParanoid" id="E3ML63"/>
<dbReference type="eggNOG" id="KOG0017">
    <property type="taxonomic scope" value="Eukaryota"/>
</dbReference>
<evidence type="ECO:0000313" key="3">
    <source>
        <dbReference type="Proteomes" id="UP000008281"/>
    </source>
</evidence>
<sequence>MPISFSSCFSDDRFKCKLVEFFLNYGLYFLLLNELPVFMSTHNGGYDSQYNNQYSNQAASSETKNPVENHQQRAPEVNSLVARFEQEIKVRDEQLAALRKRNEELMSSSFAGGPSDCYTLSWPVEEDDTQNYPRVQKAAQPTTPIVTDFITAQIPIRANGYLCAALVDTGASITIASQEVCKFLGIPSLQAYKMRKAVGLGGITVEMAGSAVIEFKIGSNKIQHRVHFTVGSCTPPGASGYDFILGNDLL</sequence>
<name>E3ML63_CAERE</name>
<keyword evidence="3" id="KW-1185">Reference proteome</keyword>
<feature type="region of interest" description="Disordered" evidence="1">
    <location>
        <begin position="50"/>
        <end position="72"/>
    </location>
</feature>
<feature type="compositionally biased region" description="Polar residues" evidence="1">
    <location>
        <begin position="50"/>
        <end position="64"/>
    </location>
</feature>
<dbReference type="OrthoDB" id="5866954at2759"/>
<accession>E3ML63</accession>
<dbReference type="InterPro" id="IPR021109">
    <property type="entry name" value="Peptidase_aspartic_dom_sf"/>
</dbReference>
<dbReference type="HOGENOM" id="CLU_1112204_0_0_1"/>
<dbReference type="Proteomes" id="UP000008281">
    <property type="component" value="Unassembled WGS sequence"/>
</dbReference>
<dbReference type="CDD" id="cd00303">
    <property type="entry name" value="retropepsin_like"/>
    <property type="match status" value="1"/>
</dbReference>
<dbReference type="InterPro" id="IPR001969">
    <property type="entry name" value="Aspartic_peptidase_AS"/>
</dbReference>
<evidence type="ECO:0008006" key="4">
    <source>
        <dbReference type="Google" id="ProtNLM"/>
    </source>
</evidence>
<reference evidence="2" key="1">
    <citation type="submission" date="2007-07" db="EMBL/GenBank/DDBJ databases">
        <title>PCAP assembly of the Caenorhabditis remanei genome.</title>
        <authorList>
            <consortium name="The Caenorhabditis remanei Sequencing Consortium"/>
            <person name="Wilson R.K."/>
        </authorList>
    </citation>
    <scope>NUCLEOTIDE SEQUENCE [LARGE SCALE GENOMIC DNA]</scope>
    <source>
        <strain evidence="2">PB4641</strain>
    </source>
</reference>
<dbReference type="SUPFAM" id="SSF50630">
    <property type="entry name" value="Acid proteases"/>
    <property type="match status" value="1"/>
</dbReference>
<dbReference type="Pfam" id="PF13975">
    <property type="entry name" value="gag-asp_proteas"/>
    <property type="match status" value="1"/>
</dbReference>
<dbReference type="AlphaFoldDB" id="E3ML63"/>
<evidence type="ECO:0000313" key="2">
    <source>
        <dbReference type="EMBL" id="EFP04368.1"/>
    </source>
</evidence>
<dbReference type="PROSITE" id="PS00141">
    <property type="entry name" value="ASP_PROTEASE"/>
    <property type="match status" value="1"/>
</dbReference>
<dbReference type="EMBL" id="DS268454">
    <property type="protein sequence ID" value="EFP04368.1"/>
    <property type="molecule type" value="Genomic_DNA"/>
</dbReference>
<dbReference type="GO" id="GO:0006508">
    <property type="term" value="P:proteolysis"/>
    <property type="evidence" value="ECO:0007669"/>
    <property type="project" value="InterPro"/>
</dbReference>
<dbReference type="Gene3D" id="2.40.70.10">
    <property type="entry name" value="Acid Proteases"/>
    <property type="match status" value="1"/>
</dbReference>
<organism evidence="3">
    <name type="scientific">Caenorhabditis remanei</name>
    <name type="common">Caenorhabditis vulgaris</name>
    <dbReference type="NCBI Taxonomy" id="31234"/>
    <lineage>
        <taxon>Eukaryota</taxon>
        <taxon>Metazoa</taxon>
        <taxon>Ecdysozoa</taxon>
        <taxon>Nematoda</taxon>
        <taxon>Chromadorea</taxon>
        <taxon>Rhabditida</taxon>
        <taxon>Rhabditina</taxon>
        <taxon>Rhabditomorpha</taxon>
        <taxon>Rhabditoidea</taxon>
        <taxon>Rhabditidae</taxon>
        <taxon>Peloderinae</taxon>
        <taxon>Caenorhabditis</taxon>
    </lineage>
</organism>
<proteinExistence type="predicted"/>
<protein>
    <recommendedName>
        <fullName evidence="4">Peptidase A2 domain-containing protein</fullName>
    </recommendedName>
</protein>
<gene>
    <name evidence="2" type="ORF">CRE_25640</name>
</gene>
<evidence type="ECO:0000256" key="1">
    <source>
        <dbReference type="SAM" id="MobiDB-lite"/>
    </source>
</evidence>